<evidence type="ECO:0000259" key="4">
    <source>
        <dbReference type="Pfam" id="PF01755"/>
    </source>
</evidence>
<comment type="caution">
    <text evidence="5">The sequence shown here is derived from an EMBL/GenBank/DDBJ whole genome shotgun (WGS) entry which is preliminary data.</text>
</comment>
<dbReference type="AlphaFoldDB" id="A0AAI8Z8V2"/>
<evidence type="ECO:0000256" key="3">
    <source>
        <dbReference type="ARBA" id="ARBA00022679"/>
    </source>
</evidence>
<feature type="domain" description="Glycosyl transferase family 25" evidence="4">
    <location>
        <begin position="71"/>
        <end position="173"/>
    </location>
</feature>
<dbReference type="Proteomes" id="UP001296104">
    <property type="component" value="Unassembled WGS sequence"/>
</dbReference>
<reference evidence="5" key="1">
    <citation type="submission" date="2023-11" db="EMBL/GenBank/DDBJ databases">
        <authorList>
            <person name="Alioto T."/>
            <person name="Alioto T."/>
            <person name="Gomez Garrido J."/>
        </authorList>
    </citation>
    <scope>NUCLEOTIDE SEQUENCE</scope>
</reference>
<dbReference type="EMBL" id="CAVMBE010000121">
    <property type="protein sequence ID" value="CAK4034511.1"/>
    <property type="molecule type" value="Genomic_DNA"/>
</dbReference>
<dbReference type="Pfam" id="PF01755">
    <property type="entry name" value="Glyco_transf_25"/>
    <property type="match status" value="1"/>
</dbReference>
<evidence type="ECO:0000256" key="2">
    <source>
        <dbReference type="ARBA" id="ARBA00022676"/>
    </source>
</evidence>
<keyword evidence="6" id="KW-1185">Reference proteome</keyword>
<dbReference type="PANTHER" id="PTHR10730:SF53">
    <property type="entry name" value="GLYCOSYLTRANSFERASE 25 FAMILY MEMBER"/>
    <property type="match status" value="1"/>
</dbReference>
<protein>
    <submittedName>
        <fullName evidence="5">Glycosyltransferase family 25</fullName>
    </submittedName>
</protein>
<keyword evidence="2" id="KW-0328">Glycosyltransferase</keyword>
<gene>
    <name evidence="5" type="ORF">LECACI_7A009669</name>
</gene>
<sequence length="393" mass="43891">MAARYPTLRVALAVAGSLTLLILAFAIHRGWTTNAHSKWARILPASTTSNSYSSAGLQVLQDVFNETLGFQKIFVINLPSRTDRRDTISLAAALTGLKIDFVDGVTDWDERILPPGATEANLGKGNTGAWRAHMNVARTTVEQNLTSALVLEADVDWDIRIKSQMQDFAKASQLLLQPDRANDRMYVSEHMPRMSSSSPYGDVNAWDLLWIGHCGTHFPSEEEKDIGVPAGRVAIPDDETVPESQHVNIQFGNDDLINQYPNHTRVVSRARMNVCTLAYGMSQQGARRFLYQLGIKRIQSATDIMFRDLCDGLAGRPLHACLTVQPQLFQHHRPVGAKSTFSEIANHGEEYNERAFTRNVRWSTRLNYEKLLYGKTDFVDLFPDGEPATDLGF</sequence>
<keyword evidence="3" id="KW-0808">Transferase</keyword>
<dbReference type="InterPro" id="IPR050757">
    <property type="entry name" value="Collagen_mod_GT25"/>
</dbReference>
<dbReference type="InterPro" id="IPR002654">
    <property type="entry name" value="Glyco_trans_25"/>
</dbReference>
<organism evidence="5 6">
    <name type="scientific">Lecanosticta acicola</name>
    <dbReference type="NCBI Taxonomy" id="111012"/>
    <lineage>
        <taxon>Eukaryota</taxon>
        <taxon>Fungi</taxon>
        <taxon>Dikarya</taxon>
        <taxon>Ascomycota</taxon>
        <taxon>Pezizomycotina</taxon>
        <taxon>Dothideomycetes</taxon>
        <taxon>Dothideomycetidae</taxon>
        <taxon>Mycosphaerellales</taxon>
        <taxon>Mycosphaerellaceae</taxon>
        <taxon>Lecanosticta</taxon>
    </lineage>
</organism>
<accession>A0AAI8Z8V2</accession>
<evidence type="ECO:0000313" key="5">
    <source>
        <dbReference type="EMBL" id="CAK4034511.1"/>
    </source>
</evidence>
<dbReference type="CDD" id="cd06532">
    <property type="entry name" value="Glyco_transf_25"/>
    <property type="match status" value="1"/>
</dbReference>
<evidence type="ECO:0000313" key="6">
    <source>
        <dbReference type="Proteomes" id="UP001296104"/>
    </source>
</evidence>
<dbReference type="GO" id="GO:0016740">
    <property type="term" value="F:transferase activity"/>
    <property type="evidence" value="ECO:0007669"/>
    <property type="project" value="UniProtKB-KW"/>
</dbReference>
<proteinExistence type="inferred from homology"/>
<comment type="similarity">
    <text evidence="1">Belongs to the glycosyltransferase 25 family.</text>
</comment>
<name>A0AAI8Z8V2_9PEZI</name>
<dbReference type="PANTHER" id="PTHR10730">
    <property type="entry name" value="PROCOLLAGEN-LYSINE,2-OXOGLUTARATE 5-DIOXYGENASE/GLYCOSYLTRANSFERASE 25 FAMILY MEMBER"/>
    <property type="match status" value="1"/>
</dbReference>
<evidence type="ECO:0000256" key="1">
    <source>
        <dbReference type="ARBA" id="ARBA00006721"/>
    </source>
</evidence>